<evidence type="ECO:0000313" key="1">
    <source>
        <dbReference type="EMBL" id="DAD83653.1"/>
    </source>
</evidence>
<dbReference type="EMBL" id="BK014939">
    <property type="protein sequence ID" value="DAD83653.1"/>
    <property type="molecule type" value="Genomic_DNA"/>
</dbReference>
<reference evidence="1" key="1">
    <citation type="journal article" date="2021" name="Proc. Natl. Acad. Sci. U.S.A.">
        <title>A Catalog of Tens of Thousands of Viruses from Human Metagenomes Reveals Hidden Associations with Chronic Diseases.</title>
        <authorList>
            <person name="Tisza M.J."/>
            <person name="Buck C.B."/>
        </authorList>
    </citation>
    <scope>NUCLEOTIDE SEQUENCE</scope>
    <source>
        <strain evidence="1">Ct89Z21</strain>
    </source>
</reference>
<name>A0A8S5MMQ0_9CAUD</name>
<sequence>MILHNSISFNKTSSKPIDKVKKVKYIICVTSSNFAYIIV</sequence>
<protein>
    <submittedName>
        <fullName evidence="1">Uncharacterized protein</fullName>
    </submittedName>
</protein>
<proteinExistence type="predicted"/>
<accession>A0A8S5MMQ0</accession>
<organism evidence="1">
    <name type="scientific">Siphoviridae sp. ct89Z21</name>
    <dbReference type="NCBI Taxonomy" id="2826168"/>
    <lineage>
        <taxon>Viruses</taxon>
        <taxon>Duplodnaviria</taxon>
        <taxon>Heunggongvirae</taxon>
        <taxon>Uroviricota</taxon>
        <taxon>Caudoviricetes</taxon>
    </lineage>
</organism>